<protein>
    <submittedName>
        <fullName evidence="1">Uncharacterized protein</fullName>
    </submittedName>
</protein>
<sequence>MEAIGSSDETVTVDISKETLDLESNTQFEYDPWLLDDHPLRSYPTECIPGLSLYLDEYYESIGKRKAVLFRAGCIILGCLHSGLMKRHHSPAFIPRVINHTFDILAHKPS</sequence>
<proteinExistence type="predicted"/>
<dbReference type="OrthoDB" id="4499526at2759"/>
<organism evidence="1 2">
    <name type="scientific">Penicillium fimorum</name>
    <dbReference type="NCBI Taxonomy" id="1882269"/>
    <lineage>
        <taxon>Eukaryota</taxon>
        <taxon>Fungi</taxon>
        <taxon>Dikarya</taxon>
        <taxon>Ascomycota</taxon>
        <taxon>Pezizomycotina</taxon>
        <taxon>Eurotiomycetes</taxon>
        <taxon>Eurotiomycetidae</taxon>
        <taxon>Eurotiales</taxon>
        <taxon>Aspergillaceae</taxon>
        <taxon>Penicillium</taxon>
    </lineage>
</organism>
<accession>A0A9X0C7H9</accession>
<comment type="caution">
    <text evidence="1">The sequence shown here is derived from an EMBL/GenBank/DDBJ whole genome shotgun (WGS) entry which is preliminary data.</text>
</comment>
<dbReference type="AlphaFoldDB" id="A0A9X0C7H9"/>
<dbReference type="Proteomes" id="UP001149954">
    <property type="component" value="Unassembled WGS sequence"/>
</dbReference>
<keyword evidence="2" id="KW-1185">Reference proteome</keyword>
<evidence type="ECO:0000313" key="2">
    <source>
        <dbReference type="Proteomes" id="UP001149954"/>
    </source>
</evidence>
<reference evidence="1" key="1">
    <citation type="submission" date="2022-12" db="EMBL/GenBank/DDBJ databases">
        <authorList>
            <person name="Petersen C."/>
        </authorList>
    </citation>
    <scope>NUCLEOTIDE SEQUENCE</scope>
    <source>
        <strain evidence="1">IBT 29495</strain>
    </source>
</reference>
<name>A0A9X0C7H9_9EURO</name>
<gene>
    <name evidence="1" type="ORF">N7463_008003</name>
</gene>
<dbReference type="EMBL" id="JAPWDS010000003">
    <property type="protein sequence ID" value="KAJ5505129.1"/>
    <property type="molecule type" value="Genomic_DNA"/>
</dbReference>
<reference evidence="1" key="2">
    <citation type="journal article" date="2023" name="IMA Fungus">
        <title>Comparative genomic study of the Penicillium genus elucidates a diverse pangenome and 15 lateral gene transfer events.</title>
        <authorList>
            <person name="Petersen C."/>
            <person name="Sorensen T."/>
            <person name="Nielsen M.R."/>
            <person name="Sondergaard T.E."/>
            <person name="Sorensen J.L."/>
            <person name="Fitzpatrick D.A."/>
            <person name="Frisvad J.C."/>
            <person name="Nielsen K.L."/>
        </authorList>
    </citation>
    <scope>NUCLEOTIDE SEQUENCE</scope>
    <source>
        <strain evidence="1">IBT 29495</strain>
    </source>
</reference>
<evidence type="ECO:0000313" key="1">
    <source>
        <dbReference type="EMBL" id="KAJ5505129.1"/>
    </source>
</evidence>